<feature type="non-terminal residue" evidence="1">
    <location>
        <position position="1"/>
    </location>
</feature>
<evidence type="ECO:0000313" key="2">
    <source>
        <dbReference type="Proteomes" id="UP000749559"/>
    </source>
</evidence>
<keyword evidence="2" id="KW-1185">Reference proteome</keyword>
<comment type="caution">
    <text evidence="1">The sequence shown here is derived from an EMBL/GenBank/DDBJ whole genome shotgun (WGS) entry which is preliminary data.</text>
</comment>
<feature type="non-terminal residue" evidence="1">
    <location>
        <position position="140"/>
    </location>
</feature>
<dbReference type="AlphaFoldDB" id="A0A8S4NR66"/>
<gene>
    <name evidence="1" type="ORF">OFUS_LOCUS9029</name>
</gene>
<organism evidence="1 2">
    <name type="scientific">Owenia fusiformis</name>
    <name type="common">Polychaete worm</name>
    <dbReference type="NCBI Taxonomy" id="6347"/>
    <lineage>
        <taxon>Eukaryota</taxon>
        <taxon>Metazoa</taxon>
        <taxon>Spiralia</taxon>
        <taxon>Lophotrochozoa</taxon>
        <taxon>Annelida</taxon>
        <taxon>Polychaeta</taxon>
        <taxon>Sedentaria</taxon>
        <taxon>Canalipalpata</taxon>
        <taxon>Sabellida</taxon>
        <taxon>Oweniida</taxon>
        <taxon>Oweniidae</taxon>
        <taxon>Owenia</taxon>
    </lineage>
</organism>
<evidence type="ECO:0000313" key="1">
    <source>
        <dbReference type="EMBL" id="CAH1782597.1"/>
    </source>
</evidence>
<dbReference type="Proteomes" id="UP000749559">
    <property type="component" value="Unassembled WGS sequence"/>
</dbReference>
<protein>
    <submittedName>
        <fullName evidence="1">Uncharacterized protein</fullName>
    </submittedName>
</protein>
<dbReference type="OrthoDB" id="10060424at2759"/>
<name>A0A8S4NR66_OWEFU</name>
<proteinExistence type="predicted"/>
<accession>A0A8S4NR66</accession>
<sequence length="140" mass="15238">CRHGYKMNGGQCISVWDLNCLTEPSICKEMDVRAECDADTGMCVCPDTYIQKNNTCITECTNESCQVLDINSVCGDANMCSCRDGFIHDNATNICVLLYQMNCSSNASICEIVDPNSRCINDLCGCKAGYSIGPDSLCIN</sequence>
<reference evidence="1" key="1">
    <citation type="submission" date="2022-03" db="EMBL/GenBank/DDBJ databases">
        <authorList>
            <person name="Martin C."/>
        </authorList>
    </citation>
    <scope>NUCLEOTIDE SEQUENCE</scope>
</reference>
<dbReference type="EMBL" id="CAIIXF020000005">
    <property type="protein sequence ID" value="CAH1782597.1"/>
    <property type="molecule type" value="Genomic_DNA"/>
</dbReference>